<dbReference type="EMBL" id="FJVC01000654">
    <property type="protein sequence ID" value="CZT52924.1"/>
    <property type="molecule type" value="Genomic_DNA"/>
</dbReference>
<feature type="compositionally biased region" description="Acidic residues" evidence="1">
    <location>
        <begin position="142"/>
        <end position="157"/>
    </location>
</feature>
<name>A0A1E1MV27_RHYSE</name>
<feature type="compositionally biased region" description="Basic and acidic residues" evidence="1">
    <location>
        <begin position="180"/>
        <end position="189"/>
    </location>
</feature>
<feature type="region of interest" description="Disordered" evidence="1">
    <location>
        <begin position="142"/>
        <end position="189"/>
    </location>
</feature>
<keyword evidence="3" id="KW-1185">Reference proteome</keyword>
<evidence type="ECO:0000313" key="2">
    <source>
        <dbReference type="EMBL" id="CZT52924.1"/>
    </source>
</evidence>
<feature type="compositionally biased region" description="Basic and acidic residues" evidence="1">
    <location>
        <begin position="158"/>
        <end position="172"/>
    </location>
</feature>
<protein>
    <submittedName>
        <fullName evidence="2">Uncharacterized protein</fullName>
    </submittedName>
</protein>
<evidence type="ECO:0000256" key="1">
    <source>
        <dbReference type="SAM" id="MobiDB-lite"/>
    </source>
</evidence>
<evidence type="ECO:0000313" key="3">
    <source>
        <dbReference type="Proteomes" id="UP000177625"/>
    </source>
</evidence>
<reference evidence="3" key="1">
    <citation type="submission" date="2016-03" db="EMBL/GenBank/DDBJ databases">
        <authorList>
            <person name="Guldener U."/>
        </authorList>
    </citation>
    <scope>NUCLEOTIDE SEQUENCE [LARGE SCALE GENOMIC DNA]</scope>
</reference>
<dbReference type="Proteomes" id="UP000177625">
    <property type="component" value="Unassembled WGS sequence"/>
</dbReference>
<sequence>MGVSFPSRSGIYKPGAKTTKFYEKLPSFHGLGAPSENNRRSRYVARHDPFNVPSSRFLEYASDLFILGKRGQQGPRVLAYGDFSMDGRWVRDVSLKHARGKYNYRLITDRYVAEWDLVNENMDFLGSCPSTKILDTVGIDDDWTESEYDDEEEGDDGADGRNHGEETGGSDKADDEELEIGGKDGNENN</sequence>
<accession>A0A1E1MV27</accession>
<organism evidence="2 3">
    <name type="scientific">Rhynchosporium secalis</name>
    <name type="common">Barley scald fungus</name>
    <dbReference type="NCBI Taxonomy" id="38038"/>
    <lineage>
        <taxon>Eukaryota</taxon>
        <taxon>Fungi</taxon>
        <taxon>Dikarya</taxon>
        <taxon>Ascomycota</taxon>
        <taxon>Pezizomycotina</taxon>
        <taxon>Leotiomycetes</taxon>
        <taxon>Helotiales</taxon>
        <taxon>Ploettnerulaceae</taxon>
        <taxon>Rhynchosporium</taxon>
    </lineage>
</organism>
<proteinExistence type="predicted"/>
<gene>
    <name evidence="2" type="ORF">RSE6_14329</name>
</gene>
<dbReference type="AlphaFoldDB" id="A0A1E1MV27"/>